<dbReference type="SMART" id="SM00974">
    <property type="entry name" value="T5orf172"/>
    <property type="match status" value="1"/>
</dbReference>
<organism evidence="2 3">
    <name type="scientific">Pedobacter helvus</name>
    <dbReference type="NCBI Taxonomy" id="2563444"/>
    <lineage>
        <taxon>Bacteria</taxon>
        <taxon>Pseudomonadati</taxon>
        <taxon>Bacteroidota</taxon>
        <taxon>Sphingobacteriia</taxon>
        <taxon>Sphingobacteriales</taxon>
        <taxon>Sphingobacteriaceae</taxon>
        <taxon>Pedobacter</taxon>
    </lineage>
</organism>
<dbReference type="RefSeq" id="WP_138730405.1">
    <property type="nucleotide sequence ID" value="NZ_SRMP02000010.1"/>
</dbReference>
<name>A0ABW9JFN7_9SPHI</name>
<feature type="domain" description="Bacteriophage T5 Orf172 DNA-binding" evidence="1">
    <location>
        <begin position="281"/>
        <end position="375"/>
    </location>
</feature>
<evidence type="ECO:0000259" key="1">
    <source>
        <dbReference type="SMART" id="SM00974"/>
    </source>
</evidence>
<sequence length="395" mass="45750">MAKTLDDIFDDDDFGLLNQKEKSAQIKTDEDRLIDSFEEINSFYEKNKSEPSTGSMSDYSLFARLKGFRSNESKKKILKPFDRFNLLGEVEMEKKTFDDILAEDNLGLLNPEGDLSIFEFKHIPKFNKRADADFVAQRTSIKDKDFEKYEAMFKQVHQELKSGKRKLVPAENVYKNIQVEHFYLLDGLLLYLESATLIEEEIGGRKRLDGRTVTIFENATMSNMLYRSLGKVIQKNGKVITDTDENVQQQLYKSASLVEEEDLQSGWIYVLKSKSKKTEIAQLDTLFKIGFSTTNVMERIKNASKEATYLYSEVEIIATYSCYNLNVKAFEKLIHRFFAENCLDVDIYDSDERRLVPREWFVVPLPVIDEAINLLINGTIINYRYDSSLSKIILK</sequence>
<protein>
    <submittedName>
        <fullName evidence="2">GIY-YIG nuclease family protein</fullName>
    </submittedName>
</protein>
<comment type="caution">
    <text evidence="2">The sequence shown here is derived from an EMBL/GenBank/DDBJ whole genome shotgun (WGS) entry which is preliminary data.</text>
</comment>
<dbReference type="Pfam" id="PF13455">
    <property type="entry name" value="MUG113"/>
    <property type="match status" value="1"/>
</dbReference>
<gene>
    <name evidence="2" type="ORF">E5L68_007310</name>
</gene>
<dbReference type="EMBL" id="SRMP02000010">
    <property type="protein sequence ID" value="MFN0291195.1"/>
    <property type="molecule type" value="Genomic_DNA"/>
</dbReference>
<accession>A0ABW9JFN7</accession>
<dbReference type="Proteomes" id="UP001517367">
    <property type="component" value="Unassembled WGS sequence"/>
</dbReference>
<keyword evidence="3" id="KW-1185">Reference proteome</keyword>
<dbReference type="InterPro" id="IPR018306">
    <property type="entry name" value="Phage_T5_Orf172_DNA-bd"/>
</dbReference>
<evidence type="ECO:0000313" key="3">
    <source>
        <dbReference type="Proteomes" id="UP001517367"/>
    </source>
</evidence>
<evidence type="ECO:0000313" key="2">
    <source>
        <dbReference type="EMBL" id="MFN0291195.1"/>
    </source>
</evidence>
<reference evidence="2 3" key="1">
    <citation type="submission" date="2024-12" db="EMBL/GenBank/DDBJ databases">
        <authorList>
            <person name="Hu S."/>
        </authorList>
    </citation>
    <scope>NUCLEOTIDE SEQUENCE [LARGE SCALE GENOMIC DNA]</scope>
    <source>
        <strain evidence="2 3">P-25</strain>
    </source>
</reference>
<proteinExistence type="predicted"/>